<protein>
    <recommendedName>
        <fullName evidence="2 8">Phosphoglycerate kinase</fullName>
        <ecNumber evidence="2 8">2.7.2.3</ecNumber>
    </recommendedName>
</protein>
<evidence type="ECO:0000313" key="10">
    <source>
        <dbReference type="Proteomes" id="UP000231581"/>
    </source>
</evidence>
<keyword evidence="5 8" id="KW-0418">Kinase</keyword>
<feature type="binding site" evidence="7">
    <location>
        <position position="229"/>
    </location>
    <ligand>
        <name>ATP</name>
        <dbReference type="ChEBI" id="CHEBI:30616"/>
    </ligand>
</feature>
<dbReference type="Pfam" id="PF00162">
    <property type="entry name" value="PGK"/>
    <property type="match status" value="1"/>
</dbReference>
<evidence type="ECO:0000256" key="1">
    <source>
        <dbReference type="ARBA" id="ARBA00000642"/>
    </source>
</evidence>
<dbReference type="GO" id="GO:0043531">
    <property type="term" value="F:ADP binding"/>
    <property type="evidence" value="ECO:0007669"/>
    <property type="project" value="TreeGrafter"/>
</dbReference>
<dbReference type="Proteomes" id="UP000231581">
    <property type="component" value="Unassembled WGS sequence"/>
</dbReference>
<dbReference type="Gene3D" id="3.40.50.1260">
    <property type="entry name" value="Phosphoglycerate kinase, N-terminal domain"/>
    <property type="match status" value="2"/>
</dbReference>
<dbReference type="PIRSF" id="PIRSF000724">
    <property type="entry name" value="Pgk"/>
    <property type="match status" value="1"/>
</dbReference>
<evidence type="ECO:0000256" key="3">
    <source>
        <dbReference type="ARBA" id="ARBA00022679"/>
    </source>
</evidence>
<comment type="caution">
    <text evidence="9">The sequence shown here is derived from an EMBL/GenBank/DDBJ whole genome shotgun (WGS) entry which is preliminary data.</text>
</comment>
<keyword evidence="6 7" id="KW-0067">ATP-binding</keyword>
<evidence type="ECO:0000256" key="2">
    <source>
        <dbReference type="ARBA" id="ARBA00013061"/>
    </source>
</evidence>
<reference evidence="9 10" key="1">
    <citation type="submission" date="2017-09" db="EMBL/GenBank/DDBJ databases">
        <title>Depth-based differentiation of microbial function through sediment-hosted aquifers and enrichment of novel symbionts in the deep terrestrial subsurface.</title>
        <authorList>
            <person name="Probst A.J."/>
            <person name="Ladd B."/>
            <person name="Jarett J.K."/>
            <person name="Geller-Mcgrath D.E."/>
            <person name="Sieber C.M."/>
            <person name="Emerson J.B."/>
            <person name="Anantharaman K."/>
            <person name="Thomas B.C."/>
            <person name="Malmstrom R."/>
            <person name="Stieglmeier M."/>
            <person name="Klingl A."/>
            <person name="Woyke T."/>
            <person name="Ryan C.M."/>
            <person name="Banfield J.F."/>
        </authorList>
    </citation>
    <scope>NUCLEOTIDE SEQUENCE [LARGE SCALE GENOMIC DNA]</scope>
    <source>
        <strain evidence="9">CG22_combo_CG10-13_8_21_14_all_47_17</strain>
    </source>
</reference>
<evidence type="ECO:0000256" key="4">
    <source>
        <dbReference type="ARBA" id="ARBA00022741"/>
    </source>
</evidence>
<proteinExistence type="inferred from homology"/>
<evidence type="ECO:0000256" key="6">
    <source>
        <dbReference type="ARBA" id="ARBA00022840"/>
    </source>
</evidence>
<keyword evidence="4" id="KW-0547">Nucleotide-binding</keyword>
<keyword evidence="3 8" id="KW-0808">Transferase</keyword>
<dbReference type="GO" id="GO:0006096">
    <property type="term" value="P:glycolytic process"/>
    <property type="evidence" value="ECO:0007669"/>
    <property type="project" value="InterPro"/>
</dbReference>
<comment type="similarity">
    <text evidence="8">Belongs to the phosphoglycerate kinase family.</text>
</comment>
<comment type="catalytic activity">
    <reaction evidence="1 8">
        <text>(2R)-3-phosphoglycerate + ATP = (2R)-3-phospho-glyceroyl phosphate + ADP</text>
        <dbReference type="Rhea" id="RHEA:14801"/>
        <dbReference type="ChEBI" id="CHEBI:30616"/>
        <dbReference type="ChEBI" id="CHEBI:57604"/>
        <dbReference type="ChEBI" id="CHEBI:58272"/>
        <dbReference type="ChEBI" id="CHEBI:456216"/>
        <dbReference type="EC" id="2.7.2.3"/>
    </reaction>
</comment>
<evidence type="ECO:0000256" key="5">
    <source>
        <dbReference type="ARBA" id="ARBA00022777"/>
    </source>
</evidence>
<dbReference type="InterPro" id="IPR036043">
    <property type="entry name" value="Phosphoglycerate_kinase_sf"/>
</dbReference>
<feature type="binding site" evidence="7">
    <location>
        <position position="346"/>
    </location>
    <ligand>
        <name>ATP</name>
        <dbReference type="ChEBI" id="CHEBI:30616"/>
    </ligand>
</feature>
<dbReference type="SUPFAM" id="SSF53748">
    <property type="entry name" value="Phosphoglycerate kinase"/>
    <property type="match status" value="1"/>
</dbReference>
<evidence type="ECO:0000256" key="8">
    <source>
        <dbReference type="RuleBase" id="RU000532"/>
    </source>
</evidence>
<dbReference type="GO" id="GO:0005829">
    <property type="term" value="C:cytosol"/>
    <property type="evidence" value="ECO:0007669"/>
    <property type="project" value="TreeGrafter"/>
</dbReference>
<dbReference type="PANTHER" id="PTHR11406">
    <property type="entry name" value="PHOSPHOGLYCERATE KINASE"/>
    <property type="match status" value="1"/>
</dbReference>
<dbReference type="GO" id="GO:0004618">
    <property type="term" value="F:phosphoglycerate kinase activity"/>
    <property type="evidence" value="ECO:0007669"/>
    <property type="project" value="UniProtKB-EC"/>
</dbReference>
<dbReference type="PRINTS" id="PR00477">
    <property type="entry name" value="PHGLYCKINASE"/>
</dbReference>
<gene>
    <name evidence="9" type="primary">pgk</name>
    <name evidence="9" type="ORF">COX00_02655</name>
</gene>
<dbReference type="GO" id="GO:0005524">
    <property type="term" value="F:ATP binding"/>
    <property type="evidence" value="ECO:0007669"/>
    <property type="project" value="UniProtKB-KW"/>
</dbReference>
<dbReference type="InterPro" id="IPR001576">
    <property type="entry name" value="Phosphoglycerate_kinase"/>
</dbReference>
<name>A0A2H0BU84_9BACT</name>
<organism evidence="9 10">
    <name type="scientific">Candidatus Uhrbacteria bacterium CG22_combo_CG10-13_8_21_14_all_47_17</name>
    <dbReference type="NCBI Taxonomy" id="1975041"/>
    <lineage>
        <taxon>Bacteria</taxon>
        <taxon>Candidatus Uhriibacteriota</taxon>
    </lineage>
</organism>
<dbReference type="InterPro" id="IPR015824">
    <property type="entry name" value="Phosphoglycerate_kinase_N"/>
</dbReference>
<dbReference type="PANTHER" id="PTHR11406:SF23">
    <property type="entry name" value="PHOSPHOGLYCERATE KINASE 1, CHLOROPLASTIC-RELATED"/>
    <property type="match status" value="1"/>
</dbReference>
<evidence type="ECO:0000256" key="7">
    <source>
        <dbReference type="PIRSR" id="PIRSR000724-2"/>
    </source>
</evidence>
<accession>A0A2H0BU84</accession>
<dbReference type="GO" id="GO:0006094">
    <property type="term" value="P:gluconeogenesis"/>
    <property type="evidence" value="ECO:0007669"/>
    <property type="project" value="TreeGrafter"/>
</dbReference>
<feature type="binding site" evidence="7">
    <location>
        <begin position="375"/>
        <end position="378"/>
    </location>
    <ligand>
        <name>ATP</name>
        <dbReference type="ChEBI" id="CHEBI:30616"/>
    </ligand>
</feature>
<sequence>MGLFHASRGNGIACCERDEKEMTPRPFPKAKKINGTRILLRVDWNVPISKRGPEDSLKLERTMPFLQELSKRGAKIILLTHLGRPKKREAALSTKRFLPLLKERYEIEPIYHKESVGSARDRAKLLKQIGASEPGSIHLLENVRFDVGEEKGTKVLAKAYAELGDLYVNNAFAACHRAHVSVAVLPKLFQSEAFAGPQLIEEVKELSKLLDKPKRPFIAVIGGKKLSTKIPVLKKLFSLCDAVLIGGAMASPFLEAAGYKVGASYSDASAKADAKRLLKKRNLFLPGDVMVMKKGSRMHKLEATSVGQIGSTQSIRDVGPATLAAWGALLGRAKTILWNGPIGITEQKASGFGSRFIARVIGAHAKGPALGIAGGGDTIPVIQDTQTLEWFDFVSTGGGAILEFIEKDGKLPGLIALKR</sequence>
<dbReference type="AlphaFoldDB" id="A0A2H0BU84"/>
<dbReference type="EMBL" id="PCSZ01000051">
    <property type="protein sequence ID" value="PIP60548.1"/>
    <property type="molecule type" value="Genomic_DNA"/>
</dbReference>
<dbReference type="EC" id="2.7.2.3" evidence="2 8"/>
<evidence type="ECO:0000313" key="9">
    <source>
        <dbReference type="EMBL" id="PIP60548.1"/>
    </source>
</evidence>